<organism evidence="1 2">
    <name type="scientific">Euplotes crassus</name>
    <dbReference type="NCBI Taxonomy" id="5936"/>
    <lineage>
        <taxon>Eukaryota</taxon>
        <taxon>Sar</taxon>
        <taxon>Alveolata</taxon>
        <taxon>Ciliophora</taxon>
        <taxon>Intramacronucleata</taxon>
        <taxon>Spirotrichea</taxon>
        <taxon>Hypotrichia</taxon>
        <taxon>Euplotida</taxon>
        <taxon>Euplotidae</taxon>
        <taxon>Moneuplotes</taxon>
    </lineage>
</organism>
<keyword evidence="2" id="KW-1185">Reference proteome</keyword>
<dbReference type="Proteomes" id="UP001295684">
    <property type="component" value="Unassembled WGS sequence"/>
</dbReference>
<name>A0AAD1UNP6_EUPCR</name>
<reference evidence="1" key="1">
    <citation type="submission" date="2023-07" db="EMBL/GenBank/DDBJ databases">
        <authorList>
            <consortium name="AG Swart"/>
            <person name="Singh M."/>
            <person name="Singh A."/>
            <person name="Seah K."/>
            <person name="Emmerich C."/>
        </authorList>
    </citation>
    <scope>NUCLEOTIDE SEQUENCE</scope>
    <source>
        <strain evidence="1">DP1</strain>
    </source>
</reference>
<accession>A0AAD1UNP6</accession>
<comment type="caution">
    <text evidence="1">The sequence shown here is derived from an EMBL/GenBank/DDBJ whole genome shotgun (WGS) entry which is preliminary data.</text>
</comment>
<evidence type="ECO:0000313" key="2">
    <source>
        <dbReference type="Proteomes" id="UP001295684"/>
    </source>
</evidence>
<evidence type="ECO:0000313" key="1">
    <source>
        <dbReference type="EMBL" id="CAI2370147.1"/>
    </source>
</evidence>
<sequence length="347" mass="40318">MNLGEFTAAGEKKLFRQATLYSVNKKTLNLIDNKTFAETQVTKRRNKMFASPREQMRRTEVEYEDALIATAEISRMAMTAKTNLQPNNTFFNTTSSKVSPKERIESNIYKNYSKRASSNRVKASSDMKKISFINNFQKCFKPNVNDRQNLKLSNTMLKKRTQNSLVDIELGEPRELSPEITGSRNLKRLMSAKTEAKQIADRDSFVRVINDQNISYLINRNQKYKRTNIIAHKSHKFPKESKRARLLKKDYVTNTQTNQILVCRNNKKKSAFSKDSRQAINPLHFYKQKVYSPLKVENNEQFNLAYEGNHKYVKALEKNPAIFRKGKGMCCEQAKYALRTRILSPNR</sequence>
<dbReference type="AlphaFoldDB" id="A0AAD1UNP6"/>
<protein>
    <submittedName>
        <fullName evidence="1">Uncharacterized protein</fullName>
    </submittedName>
</protein>
<dbReference type="EMBL" id="CAMPGE010011312">
    <property type="protein sequence ID" value="CAI2370147.1"/>
    <property type="molecule type" value="Genomic_DNA"/>
</dbReference>
<gene>
    <name evidence="1" type="ORF">ECRASSUSDP1_LOCUS11455</name>
</gene>
<proteinExistence type="predicted"/>